<evidence type="ECO:0000259" key="8">
    <source>
        <dbReference type="PROSITE" id="PS51144"/>
    </source>
</evidence>
<accession>A0A6J1QAA4</accession>
<sequence length="350" mass="39663">MVLSVVYLGLLLLSGLCRGQEFSYEGSLGESDREVRYSTFIDNDALRNEINLVFAGPSHWGDEYHTCIGKHQSPINIEEHNVKNVSLQPLRLIGIDNPCQSYVTNTGHTVMLKTNESKAAMLSGGPLENNIYVFEQLHFHWGQNDYEGSEDLINNHSFPMEMHAVFYKEDYKSMDEALKHEDGLAILAYLYEISPQPNPMYEPIVKLLPDIEAMGKGKVLQEPLLLETILVPDIANMQDYFTYNGSLTTPPCLEVATWIDFKDHQELSREQLSAFRDLRNPQGNKLTHNFRPVQPLEDRVVLHNIPQEHSTPSNISEDHHFDGHSGQRSVKVPILFVALGALVAIFLFAM</sequence>
<dbReference type="PROSITE" id="PS51144">
    <property type="entry name" value="ALPHA_CA_2"/>
    <property type="match status" value="1"/>
</dbReference>
<keyword evidence="3" id="KW-0479">Metal-binding</keyword>
<keyword evidence="6" id="KW-1133">Transmembrane helix</keyword>
<organism evidence="9 10">
    <name type="scientific">Temnothorax curvispinosus</name>
    <dbReference type="NCBI Taxonomy" id="300111"/>
    <lineage>
        <taxon>Eukaryota</taxon>
        <taxon>Metazoa</taxon>
        <taxon>Ecdysozoa</taxon>
        <taxon>Arthropoda</taxon>
        <taxon>Hexapoda</taxon>
        <taxon>Insecta</taxon>
        <taxon>Pterygota</taxon>
        <taxon>Neoptera</taxon>
        <taxon>Endopterygota</taxon>
        <taxon>Hymenoptera</taxon>
        <taxon>Apocrita</taxon>
        <taxon>Aculeata</taxon>
        <taxon>Formicoidea</taxon>
        <taxon>Formicidae</taxon>
        <taxon>Myrmicinae</taxon>
        <taxon>Temnothorax</taxon>
    </lineage>
</organism>
<keyword evidence="9" id="KW-1185">Reference proteome</keyword>
<dbReference type="RefSeq" id="XP_024878271.1">
    <property type="nucleotide sequence ID" value="XM_025022503.1"/>
</dbReference>
<proteinExistence type="inferred from homology"/>
<keyword evidence="6" id="KW-0812">Transmembrane</keyword>
<dbReference type="EC" id="4.2.1.1" evidence="2"/>
<dbReference type="InterPro" id="IPR036398">
    <property type="entry name" value="CA_dom_sf"/>
</dbReference>
<dbReference type="Gene3D" id="3.10.200.10">
    <property type="entry name" value="Alpha carbonic anhydrase"/>
    <property type="match status" value="1"/>
</dbReference>
<dbReference type="GO" id="GO:0008270">
    <property type="term" value="F:zinc ion binding"/>
    <property type="evidence" value="ECO:0007669"/>
    <property type="project" value="InterPro"/>
</dbReference>
<evidence type="ECO:0000256" key="7">
    <source>
        <dbReference type="SAM" id="SignalP"/>
    </source>
</evidence>
<dbReference type="PANTHER" id="PTHR18952">
    <property type="entry name" value="CARBONIC ANHYDRASE"/>
    <property type="match status" value="1"/>
</dbReference>
<evidence type="ECO:0000256" key="5">
    <source>
        <dbReference type="ARBA" id="ARBA00023180"/>
    </source>
</evidence>
<evidence type="ECO:0000313" key="9">
    <source>
        <dbReference type="Proteomes" id="UP000504618"/>
    </source>
</evidence>
<keyword evidence="5" id="KW-0325">Glycoprotein</keyword>
<evidence type="ECO:0000256" key="4">
    <source>
        <dbReference type="ARBA" id="ARBA00022833"/>
    </source>
</evidence>
<dbReference type="AlphaFoldDB" id="A0A6J1QAA4"/>
<dbReference type="GeneID" id="112458738"/>
<dbReference type="CDD" id="cd00326">
    <property type="entry name" value="alpha_CA"/>
    <property type="match status" value="1"/>
</dbReference>
<dbReference type="Proteomes" id="UP000504618">
    <property type="component" value="Unplaced"/>
</dbReference>
<dbReference type="Pfam" id="PF00194">
    <property type="entry name" value="Carb_anhydrase"/>
    <property type="match status" value="1"/>
</dbReference>
<feature type="transmembrane region" description="Helical" evidence="6">
    <location>
        <begin position="332"/>
        <end position="349"/>
    </location>
</feature>
<feature type="signal peptide" evidence="7">
    <location>
        <begin position="1"/>
        <end position="19"/>
    </location>
</feature>
<comment type="similarity">
    <text evidence="1">Belongs to the alpha-carbonic anhydrase family.</text>
</comment>
<keyword evidence="6" id="KW-0472">Membrane</keyword>
<evidence type="ECO:0000256" key="1">
    <source>
        <dbReference type="ARBA" id="ARBA00010718"/>
    </source>
</evidence>
<keyword evidence="7" id="KW-0732">Signal</keyword>
<gene>
    <name evidence="10" type="primary">LOC112458738</name>
</gene>
<dbReference type="PANTHER" id="PTHR18952:SF124">
    <property type="entry name" value="CARBONIC ANHYDRASE 7"/>
    <property type="match status" value="1"/>
</dbReference>
<feature type="chain" id="PRO_5026891050" description="carbonic anhydrase" evidence="7">
    <location>
        <begin position="20"/>
        <end position="350"/>
    </location>
</feature>
<dbReference type="InterPro" id="IPR023561">
    <property type="entry name" value="Carbonic_anhydrase_a-class"/>
</dbReference>
<evidence type="ECO:0000256" key="2">
    <source>
        <dbReference type="ARBA" id="ARBA00012925"/>
    </source>
</evidence>
<dbReference type="GO" id="GO:0004089">
    <property type="term" value="F:carbonate dehydratase activity"/>
    <property type="evidence" value="ECO:0007669"/>
    <property type="project" value="UniProtKB-EC"/>
</dbReference>
<protein>
    <recommendedName>
        <fullName evidence="2">carbonic anhydrase</fullName>
        <ecNumber evidence="2">4.2.1.1</ecNumber>
    </recommendedName>
</protein>
<keyword evidence="4" id="KW-0862">Zinc</keyword>
<dbReference type="FunFam" id="3.10.200.10:FF:000003">
    <property type="entry name" value="Carbonic anhydrase 12"/>
    <property type="match status" value="1"/>
</dbReference>
<reference evidence="10" key="1">
    <citation type="submission" date="2025-08" db="UniProtKB">
        <authorList>
            <consortium name="RefSeq"/>
        </authorList>
    </citation>
    <scope>IDENTIFICATION</scope>
    <source>
        <tissue evidence="10">Whole body</tissue>
    </source>
</reference>
<evidence type="ECO:0000313" key="10">
    <source>
        <dbReference type="RefSeq" id="XP_024878271.1"/>
    </source>
</evidence>
<dbReference type="GO" id="GO:0005737">
    <property type="term" value="C:cytoplasm"/>
    <property type="evidence" value="ECO:0007669"/>
    <property type="project" value="TreeGrafter"/>
</dbReference>
<feature type="domain" description="Alpha-carbonic anhydrase" evidence="8">
    <location>
        <begin position="50"/>
        <end position="305"/>
    </location>
</feature>
<dbReference type="SUPFAM" id="SSF51069">
    <property type="entry name" value="Carbonic anhydrase"/>
    <property type="match status" value="1"/>
</dbReference>
<dbReference type="InterPro" id="IPR001148">
    <property type="entry name" value="CA_dom"/>
</dbReference>
<name>A0A6J1QAA4_9HYME</name>
<evidence type="ECO:0000256" key="3">
    <source>
        <dbReference type="ARBA" id="ARBA00022723"/>
    </source>
</evidence>
<dbReference type="OrthoDB" id="429145at2759"/>
<dbReference type="SMART" id="SM01057">
    <property type="entry name" value="Carb_anhydrase"/>
    <property type="match status" value="1"/>
</dbReference>
<evidence type="ECO:0000256" key="6">
    <source>
        <dbReference type="SAM" id="Phobius"/>
    </source>
</evidence>